<dbReference type="RefSeq" id="WP_145204761.1">
    <property type="nucleotide sequence ID" value="NZ_CP036267.1"/>
</dbReference>
<feature type="chain" id="PRO_5022216508" description="Methane oxygenase PmoA" evidence="1">
    <location>
        <begin position="26"/>
        <end position="414"/>
    </location>
</feature>
<keyword evidence="1" id="KW-0732">Signal</keyword>
<name>A0A517QUT2_9PLAN</name>
<dbReference type="InterPro" id="IPR029475">
    <property type="entry name" value="DUF6807"/>
</dbReference>
<evidence type="ECO:0000256" key="1">
    <source>
        <dbReference type="SAM" id="SignalP"/>
    </source>
</evidence>
<organism evidence="2 3">
    <name type="scientific">Thalassoglobus polymorphus</name>
    <dbReference type="NCBI Taxonomy" id="2527994"/>
    <lineage>
        <taxon>Bacteria</taxon>
        <taxon>Pseudomonadati</taxon>
        <taxon>Planctomycetota</taxon>
        <taxon>Planctomycetia</taxon>
        <taxon>Planctomycetales</taxon>
        <taxon>Planctomycetaceae</taxon>
        <taxon>Thalassoglobus</taxon>
    </lineage>
</organism>
<gene>
    <name evidence="2" type="ORF">Mal48_46230</name>
</gene>
<evidence type="ECO:0008006" key="4">
    <source>
        <dbReference type="Google" id="ProtNLM"/>
    </source>
</evidence>
<proteinExistence type="predicted"/>
<dbReference type="KEGG" id="tpol:Mal48_46230"/>
<dbReference type="EMBL" id="CP036267">
    <property type="protein sequence ID" value="QDT35347.1"/>
    <property type="molecule type" value="Genomic_DNA"/>
</dbReference>
<dbReference type="OrthoDB" id="242375at2"/>
<dbReference type="Proteomes" id="UP000315724">
    <property type="component" value="Chromosome"/>
</dbReference>
<dbReference type="Pfam" id="PF14100">
    <property type="entry name" value="DUF6807"/>
    <property type="match status" value="1"/>
</dbReference>
<evidence type="ECO:0000313" key="3">
    <source>
        <dbReference type="Proteomes" id="UP000315724"/>
    </source>
</evidence>
<evidence type="ECO:0000313" key="2">
    <source>
        <dbReference type="EMBL" id="QDT35347.1"/>
    </source>
</evidence>
<reference evidence="2 3" key="1">
    <citation type="submission" date="2019-02" db="EMBL/GenBank/DDBJ databases">
        <title>Deep-cultivation of Planctomycetes and their phenomic and genomic characterization uncovers novel biology.</title>
        <authorList>
            <person name="Wiegand S."/>
            <person name="Jogler M."/>
            <person name="Boedeker C."/>
            <person name="Pinto D."/>
            <person name="Vollmers J."/>
            <person name="Rivas-Marin E."/>
            <person name="Kohn T."/>
            <person name="Peeters S.H."/>
            <person name="Heuer A."/>
            <person name="Rast P."/>
            <person name="Oberbeckmann S."/>
            <person name="Bunk B."/>
            <person name="Jeske O."/>
            <person name="Meyerdierks A."/>
            <person name="Storesund J.E."/>
            <person name="Kallscheuer N."/>
            <person name="Luecker S."/>
            <person name="Lage O.M."/>
            <person name="Pohl T."/>
            <person name="Merkel B.J."/>
            <person name="Hornburger P."/>
            <person name="Mueller R.-W."/>
            <person name="Bruemmer F."/>
            <person name="Labrenz M."/>
            <person name="Spormann A.M."/>
            <person name="Op den Camp H."/>
            <person name="Overmann J."/>
            <person name="Amann R."/>
            <person name="Jetten M.S.M."/>
            <person name="Mascher T."/>
            <person name="Medema M.H."/>
            <person name="Devos D.P."/>
            <person name="Kaster A.-K."/>
            <person name="Ovreas L."/>
            <person name="Rohde M."/>
            <person name="Galperin M.Y."/>
            <person name="Jogler C."/>
        </authorList>
    </citation>
    <scope>NUCLEOTIDE SEQUENCE [LARGE SCALE GENOMIC DNA]</scope>
    <source>
        <strain evidence="2 3">Mal48</strain>
    </source>
</reference>
<accession>A0A517QUT2</accession>
<feature type="signal peptide" evidence="1">
    <location>
        <begin position="1"/>
        <end position="25"/>
    </location>
</feature>
<dbReference type="AlphaFoldDB" id="A0A517QUT2"/>
<protein>
    <recommendedName>
        <fullName evidence="4">Methane oxygenase PmoA</fullName>
    </recommendedName>
</protein>
<sequence precursor="true">MAKFFLASILSASFLIVATTGVVQAEEVFQFAVQAEQVARKDSPIWVDLPKALQNVEGDLVLRQAAGGGQVVSQKSEDGKRLVFIPKEEIPATQGRLYQIQVVPKSDSTPADSTFAVRCIKDDKTVSLALGDQKILTYNTAVLEPPAGTSELYRRSGFIHPFVTPQGKVVTDGFPSDHLHQHGIFAAWTKTFFEGEGVNFWDQLGGTGTVGHREILETTSGDVFASFKVRLAHVLTKGEPRDVLDEVWTVRLYNLPKMHQFDIESVQTCVAKTPLTIAEYHYGGFAYRGSAEWIKNDQHHIITNETDDREVGNHTKPNWVGVYGPVQGDLCGAAMFSHPTNFRSPQPVRLHPSMPYFVYSPAVLGEFELAPGKPFAAKYRYLSYDGKPDAKRLDSAWKNYSSAPKIQWVTATAP</sequence>
<keyword evidence="3" id="KW-1185">Reference proteome</keyword>